<protein>
    <submittedName>
        <fullName evidence="3">Uncharacterized protein</fullName>
    </submittedName>
</protein>
<dbReference type="InParanoid" id="D3BNN3"/>
<feature type="compositionally biased region" description="Low complexity" evidence="1">
    <location>
        <begin position="296"/>
        <end position="310"/>
    </location>
</feature>
<name>D3BNN3_HETP5</name>
<reference evidence="3 4" key="1">
    <citation type="journal article" date="2011" name="Genome Res.">
        <title>Phylogeny-wide analysis of social amoeba genomes highlights ancient origins for complex intercellular communication.</title>
        <authorList>
            <person name="Heidel A.J."/>
            <person name="Lawal H.M."/>
            <person name="Felder M."/>
            <person name="Schilde C."/>
            <person name="Helps N.R."/>
            <person name="Tunggal B."/>
            <person name="Rivero F."/>
            <person name="John U."/>
            <person name="Schleicher M."/>
            <person name="Eichinger L."/>
            <person name="Platzer M."/>
            <person name="Noegel A.A."/>
            <person name="Schaap P."/>
            <person name="Gloeckner G."/>
        </authorList>
    </citation>
    <scope>NUCLEOTIDE SEQUENCE [LARGE SCALE GENOMIC DNA]</scope>
    <source>
        <strain evidence="4">ATCC 26659 / Pp 5 / PN500</strain>
    </source>
</reference>
<comment type="caution">
    <text evidence="3">The sequence shown here is derived from an EMBL/GenBank/DDBJ whole genome shotgun (WGS) entry which is preliminary data.</text>
</comment>
<feature type="transmembrane region" description="Helical" evidence="2">
    <location>
        <begin position="247"/>
        <end position="267"/>
    </location>
</feature>
<feature type="transmembrane region" description="Helical" evidence="2">
    <location>
        <begin position="17"/>
        <end position="34"/>
    </location>
</feature>
<feature type="transmembrane region" description="Helical" evidence="2">
    <location>
        <begin position="54"/>
        <end position="73"/>
    </location>
</feature>
<sequence>MATMFEDCFKMDKLHDFKLLTSLGVIATCISYYLRPKPYKIPDRLKSKTYRLSFVEHLLGATLILCIIANVGIRVAKGVPHWLCQPCHVLSFLLVYVIYYGDLDTRVFHYYFYSMWMPYNISRNLILMFINMLSVIGLLSPPNASWFTWWWEPHVFYIHHVLLLAIPYYYLMINHRFHPHLITKTSSHSDYKVDHITNQKSRFRFFNHIFGFGVIYHAFFLANLGLYLDEDFDSLRCRFSGGEIFGIYWREALISLCYVASILFAWIPDHFAHKHFIKKSLKSSTKQHSNNVSSENSINTTKNTNKSKIN</sequence>
<feature type="transmembrane region" description="Helical" evidence="2">
    <location>
        <begin position="79"/>
        <end position="100"/>
    </location>
</feature>
<gene>
    <name evidence="3" type="ORF">PPL_09736</name>
</gene>
<dbReference type="InterPro" id="IPR026508">
    <property type="entry name" value="TMEM164"/>
</dbReference>
<evidence type="ECO:0000313" key="4">
    <source>
        <dbReference type="Proteomes" id="UP000001396"/>
    </source>
</evidence>
<feature type="transmembrane region" description="Helical" evidence="2">
    <location>
        <begin position="154"/>
        <end position="171"/>
    </location>
</feature>
<keyword evidence="2" id="KW-0812">Transmembrane</keyword>
<evidence type="ECO:0000256" key="2">
    <source>
        <dbReference type="SAM" id="Phobius"/>
    </source>
</evidence>
<dbReference type="RefSeq" id="XP_020429115.1">
    <property type="nucleotide sequence ID" value="XM_020580528.1"/>
</dbReference>
<dbReference type="AlphaFoldDB" id="D3BNN3"/>
<dbReference type="PANTHER" id="PTHR20948">
    <property type="entry name" value="TRANSMEMBRANE PROTEIN 164"/>
    <property type="match status" value="1"/>
</dbReference>
<evidence type="ECO:0000313" key="3">
    <source>
        <dbReference type="EMBL" id="EFA76984.1"/>
    </source>
</evidence>
<feature type="region of interest" description="Disordered" evidence="1">
    <location>
        <begin position="287"/>
        <end position="310"/>
    </location>
</feature>
<dbReference type="OMA" id="FGIYWRE"/>
<evidence type="ECO:0000256" key="1">
    <source>
        <dbReference type="SAM" id="MobiDB-lite"/>
    </source>
</evidence>
<feature type="transmembrane region" description="Helical" evidence="2">
    <location>
        <begin position="121"/>
        <end position="142"/>
    </location>
</feature>
<dbReference type="Proteomes" id="UP000001396">
    <property type="component" value="Unassembled WGS sequence"/>
</dbReference>
<feature type="transmembrane region" description="Helical" evidence="2">
    <location>
        <begin position="205"/>
        <end position="227"/>
    </location>
</feature>
<keyword evidence="2" id="KW-1133">Transmembrane helix</keyword>
<proteinExistence type="predicted"/>
<accession>D3BNN3</accession>
<dbReference type="GeneID" id="31365210"/>
<dbReference type="EMBL" id="ADBJ01000044">
    <property type="protein sequence ID" value="EFA76984.1"/>
    <property type="molecule type" value="Genomic_DNA"/>
</dbReference>
<keyword evidence="4" id="KW-1185">Reference proteome</keyword>
<organism evidence="3 4">
    <name type="scientific">Heterostelium pallidum (strain ATCC 26659 / Pp 5 / PN500)</name>
    <name type="common">Cellular slime mold</name>
    <name type="synonym">Polysphondylium pallidum</name>
    <dbReference type="NCBI Taxonomy" id="670386"/>
    <lineage>
        <taxon>Eukaryota</taxon>
        <taxon>Amoebozoa</taxon>
        <taxon>Evosea</taxon>
        <taxon>Eumycetozoa</taxon>
        <taxon>Dictyostelia</taxon>
        <taxon>Acytosteliales</taxon>
        <taxon>Acytosteliaceae</taxon>
        <taxon>Heterostelium</taxon>
    </lineage>
</organism>
<dbReference type="PANTHER" id="PTHR20948:SF3">
    <property type="entry name" value="TRANSMEMBRANE PROTEIN"/>
    <property type="match status" value="1"/>
</dbReference>
<keyword evidence="2" id="KW-0472">Membrane</keyword>